<sequence>MRVRSTLVLAGVVLAGCATDPQPETVRPVSMDEPPEALVGDWRVVGAVDPQGQYLEPEAVPFSIEIASDGQVAGSAACNSWNAQVEHVDDDHLRFGAIGLTRAACQIQNADARAFEALFVTNLTRTMEWSRSSDTLVLHFQDGQEWELTAPD</sequence>
<dbReference type="InterPro" id="IPR005184">
    <property type="entry name" value="DUF306_Meta_HslJ"/>
</dbReference>
<dbReference type="RefSeq" id="WP_091640184.1">
    <property type="nucleotide sequence ID" value="NZ_FOEG01000001.1"/>
</dbReference>
<dbReference type="Gene3D" id="2.40.128.270">
    <property type="match status" value="1"/>
</dbReference>
<proteinExistence type="predicted"/>
<dbReference type="PROSITE" id="PS51257">
    <property type="entry name" value="PROKAR_LIPOPROTEIN"/>
    <property type="match status" value="1"/>
</dbReference>
<evidence type="ECO:0000313" key="3">
    <source>
        <dbReference type="Proteomes" id="UP000199657"/>
    </source>
</evidence>
<reference evidence="2 3" key="1">
    <citation type="submission" date="2016-10" db="EMBL/GenBank/DDBJ databases">
        <authorList>
            <person name="de Groot N.N."/>
        </authorList>
    </citation>
    <scope>NUCLEOTIDE SEQUENCE [LARGE SCALE GENOMIC DNA]</scope>
    <source>
        <strain evidence="2 3">CGMCC 1.6291</strain>
    </source>
</reference>
<organism evidence="2 3">
    <name type="scientific">Aquisalimonas asiatica</name>
    <dbReference type="NCBI Taxonomy" id="406100"/>
    <lineage>
        <taxon>Bacteria</taxon>
        <taxon>Pseudomonadati</taxon>
        <taxon>Pseudomonadota</taxon>
        <taxon>Gammaproteobacteria</taxon>
        <taxon>Chromatiales</taxon>
        <taxon>Ectothiorhodospiraceae</taxon>
        <taxon>Aquisalimonas</taxon>
    </lineage>
</organism>
<gene>
    <name evidence="2" type="ORF">SAMN04488052_101856</name>
</gene>
<protein>
    <submittedName>
        <fullName evidence="2">Heat shock protein HslJ</fullName>
    </submittedName>
</protein>
<dbReference type="InterPro" id="IPR038670">
    <property type="entry name" value="HslJ-like_sf"/>
</dbReference>
<keyword evidence="3" id="KW-1185">Reference proteome</keyword>
<dbReference type="Proteomes" id="UP000199657">
    <property type="component" value="Unassembled WGS sequence"/>
</dbReference>
<keyword evidence="2" id="KW-0346">Stress response</keyword>
<name>A0A1H8QY88_9GAMM</name>
<evidence type="ECO:0000259" key="1">
    <source>
        <dbReference type="Pfam" id="PF03724"/>
    </source>
</evidence>
<accession>A0A1H8QY88</accession>
<dbReference type="OrthoDB" id="5348860at2"/>
<dbReference type="Pfam" id="PF03724">
    <property type="entry name" value="META"/>
    <property type="match status" value="1"/>
</dbReference>
<dbReference type="AlphaFoldDB" id="A0A1H8QY88"/>
<dbReference type="EMBL" id="FOEG01000001">
    <property type="protein sequence ID" value="SEO58977.1"/>
    <property type="molecule type" value="Genomic_DNA"/>
</dbReference>
<dbReference type="STRING" id="406100.SAMN04488052_101856"/>
<evidence type="ECO:0000313" key="2">
    <source>
        <dbReference type="EMBL" id="SEO58977.1"/>
    </source>
</evidence>
<feature type="domain" description="DUF306" evidence="1">
    <location>
        <begin position="40"/>
        <end position="145"/>
    </location>
</feature>